<dbReference type="Proteomes" id="UP000828924">
    <property type="component" value="Chromosome"/>
</dbReference>
<keyword evidence="1" id="KW-0732">Signal</keyword>
<evidence type="ECO:0000313" key="3">
    <source>
        <dbReference type="Proteomes" id="UP000828924"/>
    </source>
</evidence>
<sequence>MNRRLKKLAFVAGAATASVALATGTAIADPVNATNWDVTPAPTTFSAASTNTVLEVNGIPLTCPIARASGNLFDATGNPGHVGDITAASFGDATNPCTSPLGPVTPTTNTAPPWELWAETYDSATGVTTGFINNVKAHLTVLTCDFDVTGTVAVTYVNASGTLSVSNNATRQLTVSNATAGCAGFIANGDHPTFTGAYGVVAPAGGTTAPTIVGT</sequence>
<accession>A0ABY3WLU4</accession>
<dbReference type="EMBL" id="CP071872">
    <property type="protein sequence ID" value="UNM12536.1"/>
    <property type="molecule type" value="Genomic_DNA"/>
</dbReference>
<evidence type="ECO:0008006" key="4">
    <source>
        <dbReference type="Google" id="ProtNLM"/>
    </source>
</evidence>
<feature type="chain" id="PRO_5047389917" description="Secreted protein" evidence="1">
    <location>
        <begin position="23"/>
        <end position="215"/>
    </location>
</feature>
<proteinExistence type="predicted"/>
<evidence type="ECO:0000256" key="1">
    <source>
        <dbReference type="SAM" id="SignalP"/>
    </source>
</evidence>
<reference evidence="2 3" key="1">
    <citation type="submission" date="2021-03" db="EMBL/GenBank/DDBJ databases">
        <title>Complete genome of Streptomyces formicae strain 1H-GS9 (DSM 100524).</title>
        <authorList>
            <person name="Atanasov K.E."/>
            <person name="Altabella T."/>
            <person name="Ferrer A."/>
        </authorList>
    </citation>
    <scope>NUCLEOTIDE SEQUENCE [LARGE SCALE GENOMIC DNA]</scope>
    <source>
        <strain evidence="2 3">1H-GS9</strain>
    </source>
</reference>
<feature type="signal peptide" evidence="1">
    <location>
        <begin position="1"/>
        <end position="22"/>
    </location>
</feature>
<gene>
    <name evidence="2" type="ORF">J4032_14235</name>
</gene>
<dbReference type="RefSeq" id="WP_242331143.1">
    <property type="nucleotide sequence ID" value="NZ_CP071872.1"/>
</dbReference>
<protein>
    <recommendedName>
        <fullName evidence="4">Secreted protein</fullName>
    </recommendedName>
</protein>
<keyword evidence="3" id="KW-1185">Reference proteome</keyword>
<name>A0ABY3WLU4_9ACTN</name>
<evidence type="ECO:0000313" key="2">
    <source>
        <dbReference type="EMBL" id="UNM12536.1"/>
    </source>
</evidence>
<organism evidence="2 3">
    <name type="scientific">Streptomyces formicae</name>
    <dbReference type="NCBI Taxonomy" id="1616117"/>
    <lineage>
        <taxon>Bacteria</taxon>
        <taxon>Bacillati</taxon>
        <taxon>Actinomycetota</taxon>
        <taxon>Actinomycetes</taxon>
        <taxon>Kitasatosporales</taxon>
        <taxon>Streptomycetaceae</taxon>
        <taxon>Streptomyces</taxon>
    </lineage>
</organism>